<dbReference type="PANTHER" id="PTHR11091">
    <property type="entry name" value="OXIDOREDUCTASE-RELATED"/>
    <property type="match status" value="1"/>
</dbReference>
<evidence type="ECO:0000256" key="3">
    <source>
        <dbReference type="SAM" id="MobiDB-lite"/>
    </source>
</evidence>
<keyword evidence="2" id="KW-0560">Oxidoreductase</keyword>
<feature type="compositionally biased region" description="Gly residues" evidence="3">
    <location>
        <begin position="9"/>
        <end position="23"/>
    </location>
</feature>
<dbReference type="InterPro" id="IPR036111">
    <property type="entry name" value="Mal/L-sulfo/L-lacto_DH-like_sf"/>
</dbReference>
<evidence type="ECO:0000256" key="2">
    <source>
        <dbReference type="ARBA" id="ARBA00023002"/>
    </source>
</evidence>
<dbReference type="InterPro" id="IPR043144">
    <property type="entry name" value="Mal/L-sulf/L-lact_DH-like_ah"/>
</dbReference>
<protein>
    <submittedName>
        <fullName evidence="4">Malate/lactate/ureidoglycolate dehydrogenase</fullName>
    </submittedName>
</protein>
<dbReference type="Gene3D" id="1.10.1530.10">
    <property type="match status" value="1"/>
</dbReference>
<sequence length="389" mass="38968">MDRHTGTVAGNGAGGAAAGGADGAGETAGEVEVVPVDLLTATVRDVFAAAGCDATEARRVAADLVGANLTGHDSHGVVRVPLYVQWLRAGHVHAGRSARVVTDGGAFVVLDGDAGLGQTVAAEAVAMGVERARAQGSCIVALRNAGHIGRVGGYVETALSAGLISLHFVNVARSALVAPFGAVERRFSTAPVAIGVPLPGRPLVLDFATSLVAEGKVQVASHGGKPLPPDALISADGERSGDPRVLYGDYAETDLRSAANGTGAIRAFGEHKGSGLALVVELLAGAFTGGGCAGPPGGPPGIANGMLSVYLSPEHFGTREEFERIGREYLDWVLSARPADAAEPVLAPGDPEARTRAARTAGGVPLSAGTWAALRRTAAELGVAVAAAG</sequence>
<dbReference type="Gene3D" id="3.30.1370.60">
    <property type="entry name" value="Hypothetical oxidoreductase yiak, domain 2"/>
    <property type="match status" value="1"/>
</dbReference>
<name>A0ABT1ABK6_9PSEU</name>
<feature type="region of interest" description="Disordered" evidence="3">
    <location>
        <begin position="1"/>
        <end position="24"/>
    </location>
</feature>
<accession>A0ABT1ABK6</accession>
<evidence type="ECO:0000313" key="5">
    <source>
        <dbReference type="Proteomes" id="UP001165283"/>
    </source>
</evidence>
<dbReference type="Proteomes" id="UP001165283">
    <property type="component" value="Unassembled WGS sequence"/>
</dbReference>
<comment type="caution">
    <text evidence="4">The sequence shown here is derived from an EMBL/GenBank/DDBJ whole genome shotgun (WGS) entry which is preliminary data.</text>
</comment>
<dbReference type="EMBL" id="JAGSOV010000082">
    <property type="protein sequence ID" value="MCO1660412.1"/>
    <property type="molecule type" value="Genomic_DNA"/>
</dbReference>
<proteinExistence type="inferred from homology"/>
<dbReference type="NCBIfam" id="NF007504">
    <property type="entry name" value="PRK10098.1"/>
    <property type="match status" value="1"/>
</dbReference>
<dbReference type="SUPFAM" id="SSF89733">
    <property type="entry name" value="L-sulfolactate dehydrogenase-like"/>
    <property type="match status" value="1"/>
</dbReference>
<dbReference type="InterPro" id="IPR043143">
    <property type="entry name" value="Mal/L-sulf/L-lact_DH-like_NADP"/>
</dbReference>
<comment type="similarity">
    <text evidence="1">Belongs to the LDH2/MDH2 oxidoreductase family.</text>
</comment>
<dbReference type="InterPro" id="IPR003767">
    <property type="entry name" value="Malate/L-lactate_DH-like"/>
</dbReference>
<dbReference type="Pfam" id="PF02615">
    <property type="entry name" value="Ldh_2"/>
    <property type="match status" value="1"/>
</dbReference>
<gene>
    <name evidence="4" type="ORF">KDL28_35675</name>
</gene>
<organism evidence="4 5">
    <name type="scientific">Pseudonocardia humida</name>
    <dbReference type="NCBI Taxonomy" id="2800819"/>
    <lineage>
        <taxon>Bacteria</taxon>
        <taxon>Bacillati</taxon>
        <taxon>Actinomycetota</taxon>
        <taxon>Actinomycetes</taxon>
        <taxon>Pseudonocardiales</taxon>
        <taxon>Pseudonocardiaceae</taxon>
        <taxon>Pseudonocardia</taxon>
    </lineage>
</organism>
<evidence type="ECO:0000313" key="4">
    <source>
        <dbReference type="EMBL" id="MCO1660412.1"/>
    </source>
</evidence>
<dbReference type="PANTHER" id="PTHR11091:SF0">
    <property type="entry name" value="MALATE DEHYDROGENASE"/>
    <property type="match status" value="1"/>
</dbReference>
<evidence type="ECO:0000256" key="1">
    <source>
        <dbReference type="ARBA" id="ARBA00006056"/>
    </source>
</evidence>
<reference evidence="4" key="1">
    <citation type="submission" date="2021-04" db="EMBL/GenBank/DDBJ databases">
        <title>Pseudonocardia sp. nov., isolated from sandy soil of mangrove forest.</title>
        <authorList>
            <person name="Zan Z."/>
            <person name="Huang R."/>
            <person name="Liu W."/>
        </authorList>
    </citation>
    <scope>NUCLEOTIDE SEQUENCE</scope>
    <source>
        <strain evidence="4">S2-4</strain>
    </source>
</reference>
<keyword evidence="5" id="KW-1185">Reference proteome</keyword>